<dbReference type="Proteomes" id="UP000609064">
    <property type="component" value="Unassembled WGS sequence"/>
</dbReference>
<dbReference type="Gene3D" id="3.40.50.720">
    <property type="entry name" value="NAD(P)-binding Rossmann-like Domain"/>
    <property type="match status" value="1"/>
</dbReference>
<keyword evidence="2" id="KW-0862">Zinc</keyword>
<evidence type="ECO:0000256" key="1">
    <source>
        <dbReference type="ARBA" id="ARBA00022723"/>
    </source>
</evidence>
<reference evidence="5" key="1">
    <citation type="journal article" date="2014" name="Int. J. Syst. Evol. Microbiol.">
        <title>Complete genome sequence of Corynebacterium casei LMG S-19264T (=DSM 44701T), isolated from a smear-ripened cheese.</title>
        <authorList>
            <consortium name="US DOE Joint Genome Institute (JGI-PGF)"/>
            <person name="Walter F."/>
            <person name="Albersmeier A."/>
            <person name="Kalinowski J."/>
            <person name="Ruckert C."/>
        </authorList>
    </citation>
    <scope>NUCLEOTIDE SEQUENCE</scope>
    <source>
        <strain evidence="5">CGMCC 1.15958</strain>
    </source>
</reference>
<dbReference type="RefSeq" id="WP_188769703.1">
    <property type="nucleotide sequence ID" value="NZ_BMKK01000012.1"/>
</dbReference>
<feature type="domain" description="Enoyl reductase (ER)" evidence="4">
    <location>
        <begin position="12"/>
        <end position="336"/>
    </location>
</feature>
<keyword evidence="6" id="KW-1185">Reference proteome</keyword>
<dbReference type="Gene3D" id="3.90.180.10">
    <property type="entry name" value="Medium-chain alcohol dehydrogenases, catalytic domain"/>
    <property type="match status" value="1"/>
</dbReference>
<evidence type="ECO:0000256" key="3">
    <source>
        <dbReference type="ARBA" id="ARBA00023002"/>
    </source>
</evidence>
<sequence length="340" mass="36301">MRSAFLNKPNEILLEDIEIPEPKFGEVRVRLSKVGICGSDVHLFLGHRLLANPTIFGHEGLGFIDKIGEGVSNRSVGERVAIEPNIPCRKCQYCMSGRGNICTNKRVIGLTEAGCFAEYITLPADFAWKIPDEISDEDAVVLEPTAVAVHALFSTKTKPGDTIAVIGLGAIGLLLTHLSLSLGYRVFVSELNAAKLKIATDLGASPLTPDGGTLDAQAKFLEENWVNNNVSAVFECAGSAHTASLATAAAPRGSEIVLVGLSGNLATFTPLKIAREGIQIVPSIIYDHPFDFARALQLIRSKIIRPSLIISSYASLENLQSALELAATGNESKIVVNITA</sequence>
<dbReference type="Pfam" id="PF08240">
    <property type="entry name" value="ADH_N"/>
    <property type="match status" value="1"/>
</dbReference>
<keyword evidence="3" id="KW-0560">Oxidoreductase</keyword>
<dbReference type="PANTHER" id="PTHR43401:SF2">
    <property type="entry name" value="L-THREONINE 3-DEHYDROGENASE"/>
    <property type="match status" value="1"/>
</dbReference>
<comment type="caution">
    <text evidence="5">The sequence shown here is derived from an EMBL/GenBank/DDBJ whole genome shotgun (WGS) entry which is preliminary data.</text>
</comment>
<dbReference type="InterPro" id="IPR020843">
    <property type="entry name" value="ER"/>
</dbReference>
<evidence type="ECO:0000256" key="2">
    <source>
        <dbReference type="ARBA" id="ARBA00022833"/>
    </source>
</evidence>
<dbReference type="SUPFAM" id="SSF51735">
    <property type="entry name" value="NAD(P)-binding Rossmann-fold domains"/>
    <property type="match status" value="1"/>
</dbReference>
<dbReference type="SUPFAM" id="SSF50129">
    <property type="entry name" value="GroES-like"/>
    <property type="match status" value="1"/>
</dbReference>
<evidence type="ECO:0000259" key="4">
    <source>
        <dbReference type="SMART" id="SM00829"/>
    </source>
</evidence>
<dbReference type="AlphaFoldDB" id="A0A917DVV2"/>
<name>A0A917DVV2_9BACT</name>
<dbReference type="Pfam" id="PF00107">
    <property type="entry name" value="ADH_zinc_N"/>
    <property type="match status" value="1"/>
</dbReference>
<dbReference type="SMART" id="SM00829">
    <property type="entry name" value="PKS_ER"/>
    <property type="match status" value="1"/>
</dbReference>
<dbReference type="InterPro" id="IPR050129">
    <property type="entry name" value="Zn_alcohol_dh"/>
</dbReference>
<dbReference type="EMBL" id="BMKK01000012">
    <property type="protein sequence ID" value="GGD76114.1"/>
    <property type="molecule type" value="Genomic_DNA"/>
</dbReference>
<dbReference type="InterPro" id="IPR011032">
    <property type="entry name" value="GroES-like_sf"/>
</dbReference>
<accession>A0A917DVV2</accession>
<gene>
    <name evidence="5" type="ORF">GCM10011514_45100</name>
</gene>
<dbReference type="GO" id="GO:0046872">
    <property type="term" value="F:metal ion binding"/>
    <property type="evidence" value="ECO:0007669"/>
    <property type="project" value="UniProtKB-KW"/>
</dbReference>
<dbReference type="InterPro" id="IPR036291">
    <property type="entry name" value="NAD(P)-bd_dom_sf"/>
</dbReference>
<organism evidence="5 6">
    <name type="scientific">Emticicia aquatilis</name>
    <dbReference type="NCBI Taxonomy" id="1537369"/>
    <lineage>
        <taxon>Bacteria</taxon>
        <taxon>Pseudomonadati</taxon>
        <taxon>Bacteroidota</taxon>
        <taxon>Cytophagia</taxon>
        <taxon>Cytophagales</taxon>
        <taxon>Leadbetterellaceae</taxon>
        <taxon>Emticicia</taxon>
    </lineage>
</organism>
<dbReference type="InterPro" id="IPR013154">
    <property type="entry name" value="ADH-like_N"/>
</dbReference>
<dbReference type="InterPro" id="IPR013149">
    <property type="entry name" value="ADH-like_C"/>
</dbReference>
<protein>
    <submittedName>
        <fullName evidence="5">Zn-dependent oxidoreductase</fullName>
    </submittedName>
</protein>
<dbReference type="GO" id="GO:0016491">
    <property type="term" value="F:oxidoreductase activity"/>
    <property type="evidence" value="ECO:0007669"/>
    <property type="project" value="UniProtKB-KW"/>
</dbReference>
<dbReference type="PANTHER" id="PTHR43401">
    <property type="entry name" value="L-THREONINE 3-DEHYDROGENASE"/>
    <property type="match status" value="1"/>
</dbReference>
<keyword evidence="1" id="KW-0479">Metal-binding</keyword>
<evidence type="ECO:0000313" key="5">
    <source>
        <dbReference type="EMBL" id="GGD76114.1"/>
    </source>
</evidence>
<proteinExistence type="predicted"/>
<evidence type="ECO:0000313" key="6">
    <source>
        <dbReference type="Proteomes" id="UP000609064"/>
    </source>
</evidence>
<reference evidence="5" key="2">
    <citation type="submission" date="2020-09" db="EMBL/GenBank/DDBJ databases">
        <authorList>
            <person name="Sun Q."/>
            <person name="Zhou Y."/>
        </authorList>
    </citation>
    <scope>NUCLEOTIDE SEQUENCE</scope>
    <source>
        <strain evidence="5">CGMCC 1.15958</strain>
    </source>
</reference>